<accession>K9UNY7</accession>
<proteinExistence type="predicted"/>
<dbReference type="Proteomes" id="UP000010366">
    <property type="component" value="Chromosome"/>
</dbReference>
<feature type="signal peptide" evidence="1">
    <location>
        <begin position="1"/>
        <end position="24"/>
    </location>
</feature>
<keyword evidence="3" id="KW-1185">Reference proteome</keyword>
<gene>
    <name evidence="2" type="ORF">Cha6605_4997</name>
</gene>
<feature type="chain" id="PRO_5003936499" description="Secreted protein" evidence="1">
    <location>
        <begin position="25"/>
        <end position="55"/>
    </location>
</feature>
<evidence type="ECO:0000256" key="1">
    <source>
        <dbReference type="SAM" id="SignalP"/>
    </source>
</evidence>
<dbReference type="HOGENOM" id="CLU_3023673_0_0_3"/>
<reference evidence="2 3" key="1">
    <citation type="submission" date="2012-05" db="EMBL/GenBank/DDBJ databases">
        <title>Finished chromosome of genome of Chamaesiphon sp. PCC 6605.</title>
        <authorList>
            <consortium name="US DOE Joint Genome Institute"/>
            <person name="Gugger M."/>
            <person name="Coursin T."/>
            <person name="Rippka R."/>
            <person name="Tandeau De Marsac N."/>
            <person name="Huntemann M."/>
            <person name="Wei C.-L."/>
            <person name="Han J."/>
            <person name="Detter J.C."/>
            <person name="Han C."/>
            <person name="Tapia R."/>
            <person name="Chen A."/>
            <person name="Kyrpides N."/>
            <person name="Mavromatis K."/>
            <person name="Markowitz V."/>
            <person name="Szeto E."/>
            <person name="Ivanova N."/>
            <person name="Pagani I."/>
            <person name="Pati A."/>
            <person name="Goodwin L."/>
            <person name="Nordberg H.P."/>
            <person name="Cantor M.N."/>
            <person name="Hua S.X."/>
            <person name="Woyke T."/>
            <person name="Kerfeld C.A."/>
        </authorList>
    </citation>
    <scope>NUCLEOTIDE SEQUENCE [LARGE SCALE GENOMIC DNA]</scope>
    <source>
        <strain evidence="3">ATCC 27169 / PCC 6605</strain>
    </source>
</reference>
<sequence>MRKFLSCGLIAAFATIPTALQVCAEPPPKEPETVITQSTVVSDCTERCTPSMEGK</sequence>
<evidence type="ECO:0000313" key="3">
    <source>
        <dbReference type="Proteomes" id="UP000010366"/>
    </source>
</evidence>
<organism evidence="2 3">
    <name type="scientific">Chamaesiphon minutus (strain ATCC 27169 / PCC 6605)</name>
    <dbReference type="NCBI Taxonomy" id="1173020"/>
    <lineage>
        <taxon>Bacteria</taxon>
        <taxon>Bacillati</taxon>
        <taxon>Cyanobacteriota</taxon>
        <taxon>Cyanophyceae</taxon>
        <taxon>Gomontiellales</taxon>
        <taxon>Chamaesiphonaceae</taxon>
        <taxon>Chamaesiphon</taxon>
    </lineage>
</organism>
<dbReference type="KEGG" id="cmp:Cha6605_4997"/>
<name>K9UNY7_CHAP6</name>
<dbReference type="EMBL" id="CP003600">
    <property type="protein sequence ID" value="AFY95904.1"/>
    <property type="molecule type" value="Genomic_DNA"/>
</dbReference>
<dbReference type="AlphaFoldDB" id="K9UNY7"/>
<keyword evidence="1" id="KW-0732">Signal</keyword>
<evidence type="ECO:0008006" key="4">
    <source>
        <dbReference type="Google" id="ProtNLM"/>
    </source>
</evidence>
<protein>
    <recommendedName>
        <fullName evidence="4">Secreted protein</fullName>
    </recommendedName>
</protein>
<dbReference type="RefSeq" id="WP_015161992.1">
    <property type="nucleotide sequence ID" value="NC_019697.1"/>
</dbReference>
<dbReference type="STRING" id="1173020.Cha6605_4997"/>
<evidence type="ECO:0000313" key="2">
    <source>
        <dbReference type="EMBL" id="AFY95904.1"/>
    </source>
</evidence>